<accession>A0A517NSI9</accession>
<name>A0A517NSI9_9BACT</name>
<protein>
    <recommendedName>
        <fullName evidence="3">Thioredoxin domain-containing protein</fullName>
    </recommendedName>
</protein>
<reference evidence="1 2" key="1">
    <citation type="submission" date="2019-02" db="EMBL/GenBank/DDBJ databases">
        <title>Deep-cultivation of Planctomycetes and their phenomic and genomic characterization uncovers novel biology.</title>
        <authorList>
            <person name="Wiegand S."/>
            <person name="Jogler M."/>
            <person name="Boedeker C."/>
            <person name="Pinto D."/>
            <person name="Vollmers J."/>
            <person name="Rivas-Marin E."/>
            <person name="Kohn T."/>
            <person name="Peeters S.H."/>
            <person name="Heuer A."/>
            <person name="Rast P."/>
            <person name="Oberbeckmann S."/>
            <person name="Bunk B."/>
            <person name="Jeske O."/>
            <person name="Meyerdierks A."/>
            <person name="Storesund J.E."/>
            <person name="Kallscheuer N."/>
            <person name="Luecker S."/>
            <person name="Lage O.M."/>
            <person name="Pohl T."/>
            <person name="Merkel B.J."/>
            <person name="Hornburger P."/>
            <person name="Mueller R.-W."/>
            <person name="Bruemmer F."/>
            <person name="Labrenz M."/>
            <person name="Spormann A.M."/>
            <person name="Op den Camp H."/>
            <person name="Overmann J."/>
            <person name="Amann R."/>
            <person name="Jetten M.S.M."/>
            <person name="Mascher T."/>
            <person name="Medema M.H."/>
            <person name="Devos D.P."/>
            <person name="Kaster A.-K."/>
            <person name="Ovreas L."/>
            <person name="Rohde M."/>
            <person name="Galperin M.Y."/>
            <person name="Jogler C."/>
        </authorList>
    </citation>
    <scope>NUCLEOTIDE SEQUENCE [LARGE SCALE GENOMIC DNA]</scope>
    <source>
        <strain evidence="1 2">K23_9</strain>
    </source>
</reference>
<dbReference type="RefSeq" id="WP_145417612.1">
    <property type="nucleotide sequence ID" value="NZ_CP036526.1"/>
</dbReference>
<dbReference type="AlphaFoldDB" id="A0A517NSI9"/>
<organism evidence="1 2">
    <name type="scientific">Stieleria marina</name>
    <dbReference type="NCBI Taxonomy" id="1930275"/>
    <lineage>
        <taxon>Bacteria</taxon>
        <taxon>Pseudomonadati</taxon>
        <taxon>Planctomycetota</taxon>
        <taxon>Planctomycetia</taxon>
        <taxon>Pirellulales</taxon>
        <taxon>Pirellulaceae</taxon>
        <taxon>Stieleria</taxon>
    </lineage>
</organism>
<sequence length="206" mass="22404">MLRYVTLLTIATFVSTSQAERPIFSGPQIGEPLPAFSAESVSGKNRGEMVDFIKEVSDGPMMIVFFHERTRPAFGLTNAIAKFANTRKDPAIKSAVVFLTEDPTEMRKWTKNVAKHFSPNTTYAFSPDGKEGPGKYGLNRNVQLTVLVGDQGKVTGNFAIVQPQLQVDGPKIMKAIVDATGGGEVPDISVLTQGGARMRAKRSEKK</sequence>
<dbReference type="Gene3D" id="3.40.30.10">
    <property type="entry name" value="Glutaredoxin"/>
    <property type="match status" value="1"/>
</dbReference>
<keyword evidence="2" id="KW-1185">Reference proteome</keyword>
<dbReference type="EMBL" id="CP036526">
    <property type="protein sequence ID" value="QDT10075.1"/>
    <property type="molecule type" value="Genomic_DNA"/>
</dbReference>
<dbReference type="Proteomes" id="UP000319817">
    <property type="component" value="Chromosome"/>
</dbReference>
<evidence type="ECO:0008006" key="3">
    <source>
        <dbReference type="Google" id="ProtNLM"/>
    </source>
</evidence>
<dbReference type="SUPFAM" id="SSF52833">
    <property type="entry name" value="Thioredoxin-like"/>
    <property type="match status" value="1"/>
</dbReference>
<dbReference type="InterPro" id="IPR036249">
    <property type="entry name" value="Thioredoxin-like_sf"/>
</dbReference>
<evidence type="ECO:0000313" key="1">
    <source>
        <dbReference type="EMBL" id="QDT10075.1"/>
    </source>
</evidence>
<proteinExistence type="predicted"/>
<evidence type="ECO:0000313" key="2">
    <source>
        <dbReference type="Proteomes" id="UP000319817"/>
    </source>
</evidence>
<dbReference type="OrthoDB" id="279801at2"/>
<gene>
    <name evidence="1" type="ORF">K239x_20290</name>
</gene>